<dbReference type="GO" id="GO:0004386">
    <property type="term" value="F:helicase activity"/>
    <property type="evidence" value="ECO:0007669"/>
    <property type="project" value="UniProtKB-KW"/>
</dbReference>
<gene>
    <name evidence="2" type="primary">VvCHDp000250_5</name>
    <name evidence="2" type="ORF">CK203_017844</name>
</gene>
<dbReference type="EMBL" id="QGNW01000025">
    <property type="protein sequence ID" value="RVX13259.1"/>
    <property type="molecule type" value="Genomic_DNA"/>
</dbReference>
<dbReference type="AlphaFoldDB" id="A0A438JWE4"/>
<dbReference type="Proteomes" id="UP000288805">
    <property type="component" value="Unassembled WGS sequence"/>
</dbReference>
<proteinExistence type="predicted"/>
<evidence type="ECO:0000313" key="2">
    <source>
        <dbReference type="EMBL" id="RVX13259.1"/>
    </source>
</evidence>
<dbReference type="Pfam" id="PF21010">
    <property type="entry name" value="HA2_C"/>
    <property type="match status" value="1"/>
</dbReference>
<keyword evidence="2" id="KW-0378">Hydrolase</keyword>
<keyword evidence="2" id="KW-0067">ATP-binding</keyword>
<dbReference type="SMART" id="SM00847">
    <property type="entry name" value="HA2"/>
    <property type="match status" value="1"/>
</dbReference>
<accession>A0A438JWE4</accession>
<feature type="domain" description="Helicase-associated" evidence="1">
    <location>
        <begin position="58"/>
        <end position="128"/>
    </location>
</feature>
<sequence length="128" mass="14581">MFGTLKEKGVDEPLGSLGPFNDWEMESVECFLLKLHAKRVHRDVEDRVTWVLFYSIKETLLGWHGSFVGEYLSMLPVDPKLGKMLIMGTIFRCFDPILTIVAGLSVKDPFLLPQDKKDVSTKIEHVTL</sequence>
<dbReference type="InterPro" id="IPR007502">
    <property type="entry name" value="Helicase-assoc_dom"/>
</dbReference>
<name>A0A438JWE4_VITVI</name>
<comment type="caution">
    <text evidence="2">The sequence shown here is derived from an EMBL/GenBank/DDBJ whole genome shotgun (WGS) entry which is preliminary data.</text>
</comment>
<organism evidence="2 3">
    <name type="scientific">Vitis vinifera</name>
    <name type="common">Grape</name>
    <dbReference type="NCBI Taxonomy" id="29760"/>
    <lineage>
        <taxon>Eukaryota</taxon>
        <taxon>Viridiplantae</taxon>
        <taxon>Streptophyta</taxon>
        <taxon>Embryophyta</taxon>
        <taxon>Tracheophyta</taxon>
        <taxon>Spermatophyta</taxon>
        <taxon>Magnoliopsida</taxon>
        <taxon>eudicotyledons</taxon>
        <taxon>Gunneridae</taxon>
        <taxon>Pentapetalae</taxon>
        <taxon>rosids</taxon>
        <taxon>Vitales</taxon>
        <taxon>Vitaceae</taxon>
        <taxon>Viteae</taxon>
        <taxon>Vitis</taxon>
    </lineage>
</organism>
<keyword evidence="2" id="KW-0347">Helicase</keyword>
<evidence type="ECO:0000313" key="3">
    <source>
        <dbReference type="Proteomes" id="UP000288805"/>
    </source>
</evidence>
<reference evidence="2 3" key="1">
    <citation type="journal article" date="2018" name="PLoS Genet.">
        <title>Population sequencing reveals clonal diversity and ancestral inbreeding in the grapevine cultivar Chardonnay.</title>
        <authorList>
            <person name="Roach M.J."/>
            <person name="Johnson D.L."/>
            <person name="Bohlmann J."/>
            <person name="van Vuuren H.J."/>
            <person name="Jones S.J."/>
            <person name="Pretorius I.S."/>
            <person name="Schmidt S.A."/>
            <person name="Borneman A.R."/>
        </authorList>
    </citation>
    <scope>NUCLEOTIDE SEQUENCE [LARGE SCALE GENOMIC DNA]</scope>
    <source>
        <strain evidence="3">cv. Chardonnay</strain>
        <tissue evidence="2">Leaf</tissue>
    </source>
</reference>
<keyword evidence="2" id="KW-0547">Nucleotide-binding</keyword>
<evidence type="ECO:0000259" key="1">
    <source>
        <dbReference type="SMART" id="SM00847"/>
    </source>
</evidence>
<dbReference type="Gene3D" id="1.20.120.1080">
    <property type="match status" value="1"/>
</dbReference>
<protein>
    <submittedName>
        <fullName evidence="2">DExH-box ATP-dependent RNA helicase DExH3</fullName>
    </submittedName>
</protein>